<keyword evidence="1" id="KW-0479">Metal-binding</keyword>
<feature type="region of interest" description="Disordered" evidence="2">
    <location>
        <begin position="185"/>
        <end position="204"/>
    </location>
</feature>
<proteinExistence type="predicted"/>
<evidence type="ECO:0000313" key="4">
    <source>
        <dbReference type="EMBL" id="GAQ78057.1"/>
    </source>
</evidence>
<dbReference type="Gene3D" id="3.30.40.10">
    <property type="entry name" value="Zinc/RING finger domain, C3HC4 (zinc finger)"/>
    <property type="match status" value="2"/>
</dbReference>
<dbReference type="OrthoDB" id="9049620at2759"/>
<dbReference type="InterPro" id="IPR013083">
    <property type="entry name" value="Znf_RING/FYVE/PHD"/>
</dbReference>
<organism evidence="4 5">
    <name type="scientific">Klebsormidium nitens</name>
    <name type="common">Green alga</name>
    <name type="synonym">Ulothrix nitens</name>
    <dbReference type="NCBI Taxonomy" id="105231"/>
    <lineage>
        <taxon>Eukaryota</taxon>
        <taxon>Viridiplantae</taxon>
        <taxon>Streptophyta</taxon>
        <taxon>Klebsormidiophyceae</taxon>
        <taxon>Klebsormidiales</taxon>
        <taxon>Klebsormidiaceae</taxon>
        <taxon>Klebsormidium</taxon>
    </lineage>
</organism>
<keyword evidence="5" id="KW-1185">Reference proteome</keyword>
<feature type="compositionally biased region" description="Acidic residues" evidence="2">
    <location>
        <begin position="286"/>
        <end position="295"/>
    </location>
</feature>
<keyword evidence="1" id="KW-0862">Zinc</keyword>
<keyword evidence="1" id="KW-0863">Zinc-finger</keyword>
<dbReference type="SUPFAM" id="SSF57850">
    <property type="entry name" value="RING/U-box"/>
    <property type="match status" value="1"/>
</dbReference>
<dbReference type="InterPro" id="IPR001841">
    <property type="entry name" value="Znf_RING"/>
</dbReference>
<dbReference type="SMART" id="SM00184">
    <property type="entry name" value="RING"/>
    <property type="match status" value="1"/>
</dbReference>
<feature type="region of interest" description="Disordered" evidence="2">
    <location>
        <begin position="235"/>
        <end position="295"/>
    </location>
</feature>
<dbReference type="STRING" id="105231.A0A1Y1HNC7"/>
<dbReference type="PROSITE" id="PS50089">
    <property type="entry name" value="ZF_RING_2"/>
    <property type="match status" value="1"/>
</dbReference>
<dbReference type="OMA" id="YASNWFS"/>
<dbReference type="PANTHER" id="PTHR10131">
    <property type="entry name" value="TNF RECEPTOR ASSOCIATED FACTOR"/>
    <property type="match status" value="1"/>
</dbReference>
<protein>
    <submittedName>
        <fullName evidence="4">Zinc finger RING-type domain containing protein</fullName>
    </submittedName>
</protein>
<evidence type="ECO:0000256" key="2">
    <source>
        <dbReference type="SAM" id="MobiDB-lite"/>
    </source>
</evidence>
<dbReference type="Pfam" id="PF13923">
    <property type="entry name" value="zf-C3HC4_2"/>
    <property type="match status" value="1"/>
</dbReference>
<evidence type="ECO:0000313" key="5">
    <source>
        <dbReference type="Proteomes" id="UP000054558"/>
    </source>
</evidence>
<sequence length="295" mass="32308">MGFSTEVLLSPSSLPAEFFCPICHDVISPLDAVQTPCGHMACGPCLSQSLRMVGPECPSDRTPLTEAELKSVREHNPLVYRIMGRAQVKCENAEGGCEWRGELSELAIHLAGCPQAMVRCKDCGAKVPREQMDVHHFQCNRQCEDCLEKDIELAEYRQELVRVRAALRNAKGEIEDLRAQLNRINRAGSPSPTIPSPSGRGFVQSEQRSYPTIQTEAVARQRSVSNGMTLVSGMTSAKGHVRRSSAPDGRTAGGGVGSRARVYPLQHLPPMSRNELRAGLGLEPIDSNDDNDFDR</sequence>
<dbReference type="SUPFAM" id="SSF49599">
    <property type="entry name" value="TRAF domain-like"/>
    <property type="match status" value="1"/>
</dbReference>
<gene>
    <name evidence="4" type="ORF">KFL_000070270</name>
</gene>
<evidence type="ECO:0000259" key="3">
    <source>
        <dbReference type="PROSITE" id="PS50089"/>
    </source>
</evidence>
<dbReference type="GO" id="GO:0008270">
    <property type="term" value="F:zinc ion binding"/>
    <property type="evidence" value="ECO:0007669"/>
    <property type="project" value="UniProtKB-KW"/>
</dbReference>
<feature type="domain" description="RING-type" evidence="3">
    <location>
        <begin position="20"/>
        <end position="61"/>
    </location>
</feature>
<name>A0A1Y1HNC7_KLENI</name>
<accession>A0A1Y1HNC7</accession>
<reference evidence="4 5" key="1">
    <citation type="journal article" date="2014" name="Nat. Commun.">
        <title>Klebsormidium flaccidum genome reveals primary factors for plant terrestrial adaptation.</title>
        <authorList>
            <person name="Hori K."/>
            <person name="Maruyama F."/>
            <person name="Fujisawa T."/>
            <person name="Togashi T."/>
            <person name="Yamamoto N."/>
            <person name="Seo M."/>
            <person name="Sato S."/>
            <person name="Yamada T."/>
            <person name="Mori H."/>
            <person name="Tajima N."/>
            <person name="Moriyama T."/>
            <person name="Ikeuchi M."/>
            <person name="Watanabe M."/>
            <person name="Wada H."/>
            <person name="Kobayashi K."/>
            <person name="Saito M."/>
            <person name="Masuda T."/>
            <person name="Sasaki-Sekimoto Y."/>
            <person name="Mashiguchi K."/>
            <person name="Awai K."/>
            <person name="Shimojima M."/>
            <person name="Masuda S."/>
            <person name="Iwai M."/>
            <person name="Nobusawa T."/>
            <person name="Narise T."/>
            <person name="Kondo S."/>
            <person name="Saito H."/>
            <person name="Sato R."/>
            <person name="Murakawa M."/>
            <person name="Ihara Y."/>
            <person name="Oshima-Yamada Y."/>
            <person name="Ohtaka K."/>
            <person name="Satoh M."/>
            <person name="Sonobe K."/>
            <person name="Ishii M."/>
            <person name="Ohtani R."/>
            <person name="Kanamori-Sato M."/>
            <person name="Honoki R."/>
            <person name="Miyazaki D."/>
            <person name="Mochizuki H."/>
            <person name="Umetsu J."/>
            <person name="Higashi K."/>
            <person name="Shibata D."/>
            <person name="Kamiya Y."/>
            <person name="Sato N."/>
            <person name="Nakamura Y."/>
            <person name="Tabata S."/>
            <person name="Ida S."/>
            <person name="Kurokawa K."/>
            <person name="Ohta H."/>
        </authorList>
    </citation>
    <scope>NUCLEOTIDE SEQUENCE [LARGE SCALE GENOMIC DNA]</scope>
    <source>
        <strain evidence="4 5">NIES-2285</strain>
    </source>
</reference>
<dbReference type="EMBL" id="DF236956">
    <property type="protein sequence ID" value="GAQ78057.1"/>
    <property type="molecule type" value="Genomic_DNA"/>
</dbReference>
<dbReference type="PANTHER" id="PTHR10131:SF94">
    <property type="entry name" value="TNF RECEPTOR-ASSOCIATED FACTOR 4"/>
    <property type="match status" value="1"/>
</dbReference>
<evidence type="ECO:0000256" key="1">
    <source>
        <dbReference type="PROSITE-ProRule" id="PRU00175"/>
    </source>
</evidence>
<dbReference type="AlphaFoldDB" id="A0A1Y1HNC7"/>
<dbReference type="Proteomes" id="UP000054558">
    <property type="component" value="Unassembled WGS sequence"/>
</dbReference>